<dbReference type="EMBL" id="CAJFCV020000003">
    <property type="protein sequence ID" value="CAG9109585.1"/>
    <property type="molecule type" value="Genomic_DNA"/>
</dbReference>
<evidence type="ECO:0000313" key="12">
    <source>
        <dbReference type="Proteomes" id="UP000095284"/>
    </source>
</evidence>
<dbReference type="InterPro" id="IPR028124">
    <property type="entry name" value="SMAP_dom"/>
</dbReference>
<dbReference type="Pfam" id="PF15477">
    <property type="entry name" value="SMAP"/>
    <property type="match status" value="1"/>
</dbReference>
<dbReference type="GO" id="GO:0000122">
    <property type="term" value="P:negative regulation of transcription by RNA polymerase II"/>
    <property type="evidence" value="ECO:0007669"/>
    <property type="project" value="TreeGrafter"/>
</dbReference>
<dbReference type="eggNOG" id="KOG2186">
    <property type="taxonomic scope" value="Eukaryota"/>
</dbReference>
<dbReference type="GO" id="GO:0005730">
    <property type="term" value="C:nucleolus"/>
    <property type="evidence" value="ECO:0007669"/>
    <property type="project" value="TreeGrafter"/>
</dbReference>
<feature type="domain" description="Zinc finger C2H2 LYAR-type" evidence="9">
    <location>
        <begin position="28"/>
        <end position="55"/>
    </location>
</feature>
<evidence type="ECO:0000256" key="8">
    <source>
        <dbReference type="SAM" id="MobiDB-lite"/>
    </source>
</evidence>
<dbReference type="PANTHER" id="PTHR13100:SF10">
    <property type="entry name" value="CELL GROWTH-REGULATING NUCLEOLAR PROTEIN"/>
    <property type="match status" value="1"/>
</dbReference>
<dbReference type="Pfam" id="PF08790">
    <property type="entry name" value="zf-LYAR"/>
    <property type="match status" value="1"/>
</dbReference>
<keyword evidence="4 7" id="KW-0863">Zinc-finger</keyword>
<evidence type="ECO:0000256" key="3">
    <source>
        <dbReference type="ARBA" id="ARBA00022737"/>
    </source>
</evidence>
<feature type="compositionally biased region" description="Acidic residues" evidence="8">
    <location>
        <begin position="317"/>
        <end position="329"/>
    </location>
</feature>
<name>A0A1I7SQ43_BURXY</name>
<evidence type="ECO:0000313" key="14">
    <source>
        <dbReference type="WBParaSite" id="BXY_1518800.1"/>
    </source>
</evidence>
<feature type="region of interest" description="Disordered" evidence="8">
    <location>
        <begin position="434"/>
        <end position="456"/>
    </location>
</feature>
<feature type="compositionally biased region" description="Acidic residues" evidence="8">
    <location>
        <begin position="239"/>
        <end position="253"/>
    </location>
</feature>
<evidence type="ECO:0000256" key="5">
    <source>
        <dbReference type="ARBA" id="ARBA00022833"/>
    </source>
</evidence>
<keyword evidence="6" id="KW-0539">Nucleus</keyword>
<evidence type="ECO:0000256" key="4">
    <source>
        <dbReference type="ARBA" id="ARBA00022771"/>
    </source>
</evidence>
<protein>
    <submittedName>
        <fullName evidence="11">(pine wood nematode) hypothetical protein</fullName>
    </submittedName>
</protein>
<dbReference type="EMBL" id="CAJFDI010000003">
    <property type="protein sequence ID" value="CAD5222252.1"/>
    <property type="molecule type" value="Genomic_DNA"/>
</dbReference>
<accession>A0A1I7SQ43</accession>
<evidence type="ECO:0000259" key="10">
    <source>
        <dbReference type="Pfam" id="PF15477"/>
    </source>
</evidence>
<keyword evidence="13" id="KW-1185">Reference proteome</keyword>
<dbReference type="GO" id="GO:0006364">
    <property type="term" value="P:rRNA processing"/>
    <property type="evidence" value="ECO:0007669"/>
    <property type="project" value="TreeGrafter"/>
</dbReference>
<dbReference type="PANTHER" id="PTHR13100">
    <property type="entry name" value="CELL GROWTH-REGULATING NUCLEOLAR PROTEIN LYAR"/>
    <property type="match status" value="1"/>
</dbReference>
<keyword evidence="2" id="KW-0479">Metal-binding</keyword>
<dbReference type="InterPro" id="IPR039999">
    <property type="entry name" value="LYAR"/>
</dbReference>
<keyword evidence="3" id="KW-0677">Repeat</keyword>
<comment type="subcellular location">
    <subcellularLocation>
        <location evidence="1">Nucleus</location>
    </subcellularLocation>
</comment>
<dbReference type="Proteomes" id="UP000095284">
    <property type="component" value="Unplaced"/>
</dbReference>
<dbReference type="Gene3D" id="3.30.1490.490">
    <property type="match status" value="1"/>
</dbReference>
<dbReference type="InterPro" id="IPR036236">
    <property type="entry name" value="Znf_C2H2_sf"/>
</dbReference>
<dbReference type="PROSITE" id="PS51804">
    <property type="entry name" value="ZF_C2HC_LYAR"/>
    <property type="match status" value="1"/>
</dbReference>
<feature type="compositionally biased region" description="Basic and acidic residues" evidence="8">
    <location>
        <begin position="184"/>
        <end position="207"/>
    </location>
</feature>
<reference evidence="11" key="2">
    <citation type="submission" date="2020-09" db="EMBL/GenBank/DDBJ databases">
        <authorList>
            <person name="Kikuchi T."/>
        </authorList>
    </citation>
    <scope>NUCLEOTIDE SEQUENCE</scope>
    <source>
        <strain evidence="11">Ka4C1</strain>
    </source>
</reference>
<gene>
    <name evidence="11" type="ORF">BXYJ_LOCUS7220</name>
</gene>
<dbReference type="GO" id="GO:0008270">
    <property type="term" value="F:zinc ion binding"/>
    <property type="evidence" value="ECO:0007669"/>
    <property type="project" value="UniProtKB-KW"/>
</dbReference>
<evidence type="ECO:0000256" key="2">
    <source>
        <dbReference type="ARBA" id="ARBA00022723"/>
    </source>
</evidence>
<evidence type="ECO:0000259" key="9">
    <source>
        <dbReference type="Pfam" id="PF08790"/>
    </source>
</evidence>
<dbReference type="SMR" id="A0A1I7SQ43"/>
<evidence type="ECO:0000256" key="6">
    <source>
        <dbReference type="ARBA" id="ARBA00023242"/>
    </source>
</evidence>
<feature type="compositionally biased region" description="Basic residues" evidence="8">
    <location>
        <begin position="446"/>
        <end position="456"/>
    </location>
</feature>
<evidence type="ECO:0000256" key="1">
    <source>
        <dbReference type="ARBA" id="ARBA00004123"/>
    </source>
</evidence>
<dbReference type="AlphaFoldDB" id="A0A1I7SQ43"/>
<dbReference type="InterPro" id="IPR014898">
    <property type="entry name" value="Znf_C2H2_LYAR"/>
</dbReference>
<evidence type="ECO:0000256" key="7">
    <source>
        <dbReference type="PROSITE-ProRule" id="PRU01145"/>
    </source>
</evidence>
<proteinExistence type="predicted"/>
<feature type="compositionally biased region" description="Basic and acidic residues" evidence="8">
    <location>
        <begin position="139"/>
        <end position="176"/>
    </location>
</feature>
<dbReference type="Proteomes" id="UP000659654">
    <property type="component" value="Unassembled WGS sequence"/>
</dbReference>
<feature type="compositionally biased region" description="Basic and acidic residues" evidence="8">
    <location>
        <begin position="434"/>
        <end position="445"/>
    </location>
</feature>
<dbReference type="WBParaSite" id="BXY_1518800.1">
    <property type="protein sequence ID" value="BXY_1518800.1"/>
    <property type="gene ID" value="BXY_1518800"/>
</dbReference>
<evidence type="ECO:0000313" key="13">
    <source>
        <dbReference type="Proteomes" id="UP000659654"/>
    </source>
</evidence>
<dbReference type="OrthoDB" id="21474at2759"/>
<dbReference type="SUPFAM" id="SSF57667">
    <property type="entry name" value="beta-beta-alpha zinc fingers"/>
    <property type="match status" value="2"/>
</dbReference>
<dbReference type="Proteomes" id="UP000582659">
    <property type="component" value="Unassembled WGS sequence"/>
</dbReference>
<reference evidence="14" key="1">
    <citation type="submission" date="2016-11" db="UniProtKB">
        <authorList>
            <consortium name="WormBaseParasite"/>
        </authorList>
    </citation>
    <scope>IDENTIFICATION</scope>
</reference>
<dbReference type="GO" id="GO:0003677">
    <property type="term" value="F:DNA binding"/>
    <property type="evidence" value="ECO:0007669"/>
    <property type="project" value="InterPro"/>
</dbReference>
<organism evidence="12 14">
    <name type="scientific">Bursaphelenchus xylophilus</name>
    <name type="common">Pinewood nematode worm</name>
    <name type="synonym">Aphelenchoides xylophilus</name>
    <dbReference type="NCBI Taxonomy" id="6326"/>
    <lineage>
        <taxon>Eukaryota</taxon>
        <taxon>Metazoa</taxon>
        <taxon>Ecdysozoa</taxon>
        <taxon>Nematoda</taxon>
        <taxon>Chromadorea</taxon>
        <taxon>Rhabditida</taxon>
        <taxon>Tylenchina</taxon>
        <taxon>Tylenchomorpha</taxon>
        <taxon>Aphelenchoidea</taxon>
        <taxon>Aphelenchoididae</taxon>
        <taxon>Bursaphelenchus</taxon>
    </lineage>
</organism>
<keyword evidence="5" id="KW-0862">Zinc</keyword>
<feature type="domain" description="Small acidic protein-like" evidence="10">
    <location>
        <begin position="391"/>
        <end position="456"/>
    </location>
</feature>
<feature type="region of interest" description="Disordered" evidence="8">
    <location>
        <begin position="139"/>
        <end position="354"/>
    </location>
</feature>
<sequence>MVVFTCDRCNEPLKKPKVKFHSCRSTTFTCVDCFVTFDWNTYDAHNKCITEGQRYGGAGFVQESYKGEKKQEKWSQQVSEAINFTNGMVKNFLIKMSGMENVPRKRKPFINFCKNALRVQSDSVAEQIWDQLQAAVRRMEEKDKEEQGKNEKNGEVKGENGEKNGENNGNNEKKEEEIEEEQNVEVKGKETRENEEESKVEGEEEPKRKKKKRRNQEEVEEETVEEVKEKKKKKKRDVEEDGDAPEIVQEEPQEEVKEKKKKKKRKQQEEEVEERVEVEVSEKKKKKKRKHQEEENVKEEVEEIVEKKKKKKRKQQDEEDMIEEVEEEVVEKKKKKKKRQQEENQNGDQGQIVETTTYNAFHYDYSQNEQNSEEKPREKDLVKGWSTRIAAITNSDSKRNKFEKLLGMHKNGEHRVEVDKEEVKRLKDDYKEMKHNMGKQFDRGQKFTHKTKGKGL</sequence>
<evidence type="ECO:0000313" key="11">
    <source>
        <dbReference type="EMBL" id="CAD5222252.1"/>
    </source>
</evidence>